<reference evidence="2 3" key="1">
    <citation type="submission" date="2024-02" db="EMBL/GenBank/DDBJ databases">
        <title>A draft genome for the cacao thread blight pathogen Marasmius crinis-equi.</title>
        <authorList>
            <person name="Cohen S.P."/>
            <person name="Baruah I.K."/>
            <person name="Amoako-Attah I."/>
            <person name="Bukari Y."/>
            <person name="Meinhardt L.W."/>
            <person name="Bailey B.A."/>
        </authorList>
    </citation>
    <scope>NUCLEOTIDE SEQUENCE [LARGE SCALE GENOMIC DNA]</scope>
    <source>
        <strain evidence="2 3">GH-76</strain>
    </source>
</reference>
<feature type="non-terminal residue" evidence="2">
    <location>
        <position position="456"/>
    </location>
</feature>
<dbReference type="SUPFAM" id="SSF52540">
    <property type="entry name" value="P-loop containing nucleoside triphosphate hydrolases"/>
    <property type="match status" value="1"/>
</dbReference>
<organism evidence="2 3">
    <name type="scientific">Marasmius crinis-equi</name>
    <dbReference type="NCBI Taxonomy" id="585013"/>
    <lineage>
        <taxon>Eukaryota</taxon>
        <taxon>Fungi</taxon>
        <taxon>Dikarya</taxon>
        <taxon>Basidiomycota</taxon>
        <taxon>Agaricomycotina</taxon>
        <taxon>Agaricomycetes</taxon>
        <taxon>Agaricomycetidae</taxon>
        <taxon>Agaricales</taxon>
        <taxon>Marasmiineae</taxon>
        <taxon>Marasmiaceae</taxon>
        <taxon>Marasmius</taxon>
    </lineage>
</organism>
<gene>
    <name evidence="2" type="ORF">V5O48_018452</name>
</gene>
<name>A0ABR3EL81_9AGAR</name>
<dbReference type="EMBL" id="JBAHYK010003351">
    <property type="protein sequence ID" value="KAL0563613.1"/>
    <property type="molecule type" value="Genomic_DNA"/>
</dbReference>
<keyword evidence="3" id="KW-1185">Reference proteome</keyword>
<feature type="region of interest" description="Disordered" evidence="1">
    <location>
        <begin position="282"/>
        <end position="304"/>
    </location>
</feature>
<protein>
    <submittedName>
        <fullName evidence="2">Uncharacterized protein</fullName>
    </submittedName>
</protein>
<accession>A0ABR3EL81</accession>
<proteinExistence type="predicted"/>
<dbReference type="Proteomes" id="UP001465976">
    <property type="component" value="Unassembled WGS sequence"/>
</dbReference>
<evidence type="ECO:0000313" key="3">
    <source>
        <dbReference type="Proteomes" id="UP001465976"/>
    </source>
</evidence>
<sequence length="456" mass="51601">MTTLSAKRCKQHIPDLTVPLGEADLGEESDSQDLNNWTFDSDGWKESNKWQEFYEACLEDRFTAEAIFSIPAEEEENYLIRDCYSPLSTQVRSLSELRLPVLITGQPGTGKTVALYYLLGHTLSQYKTQPSILVTPTYTYAFYDKVVWEIKTSECRLGRLPYPSEADVFCQVFIDWDVPTGHGTIPDLIHENAQVYTIVQASSPNPMNFTWRKRLRPVVVALPHWRKGEIMKAFSISRDVEQYFCSLTSAPSKQDDQDASIESNPTTLLRKWWEEARRRISEQAGVQEEASGSDDEDLSSRELTDPDVELVMEREIQNDVKRIQAELASLPAMSQVPVHLALEILVTHAMRHVGLCPRDIYGYMRNPPRPNAVQSLGRLARSVMAVTPLQTLAARFTVNLALDSPSDSFVMVTPLLPGRKYVPSNRCVVEPEWVFTLKSAAIREAVTQPPRSRDSS</sequence>
<comment type="caution">
    <text evidence="2">The sequence shown here is derived from an EMBL/GenBank/DDBJ whole genome shotgun (WGS) entry which is preliminary data.</text>
</comment>
<dbReference type="InterPro" id="IPR027417">
    <property type="entry name" value="P-loop_NTPase"/>
</dbReference>
<evidence type="ECO:0000256" key="1">
    <source>
        <dbReference type="SAM" id="MobiDB-lite"/>
    </source>
</evidence>
<evidence type="ECO:0000313" key="2">
    <source>
        <dbReference type="EMBL" id="KAL0563613.1"/>
    </source>
</evidence>